<sequence>MKSMFFSATKMVWEDFNILADNLFNQPLEAIFGHKFFGPAVIALTKFMIPLLIILLMYLWSRRYGKRPAVHFICVVLLTSVAFVFKAMFSLLWSFVWQTVDEIREIYNSLSHMSRIISRKKLDDRLKEEMQKLDSAEKKAKQLKQADAIDASNSEKIEKRRNHIVSKYDDRYLSDKGVR</sequence>
<keyword evidence="2" id="KW-0472">Membrane</keyword>
<evidence type="ECO:0000256" key="2">
    <source>
        <dbReference type="SAM" id="Phobius"/>
    </source>
</evidence>
<feature type="transmembrane region" description="Helical" evidence="2">
    <location>
        <begin position="36"/>
        <end position="60"/>
    </location>
</feature>
<evidence type="ECO:0000313" key="4">
    <source>
        <dbReference type="Proteomes" id="UP000034207"/>
    </source>
</evidence>
<dbReference type="EMBL" id="LBVV01000007">
    <property type="protein sequence ID" value="KKQ94819.1"/>
    <property type="molecule type" value="Genomic_DNA"/>
</dbReference>
<proteinExistence type="predicted"/>
<keyword evidence="1" id="KW-0175">Coiled coil</keyword>
<gene>
    <name evidence="3" type="ORF">UT18_C0007G0075</name>
</gene>
<dbReference type="AlphaFoldDB" id="A0A0G0P9L2"/>
<comment type="caution">
    <text evidence="3">The sequence shown here is derived from an EMBL/GenBank/DDBJ whole genome shotgun (WGS) entry which is preliminary data.</text>
</comment>
<keyword evidence="2" id="KW-0812">Transmembrane</keyword>
<protein>
    <submittedName>
        <fullName evidence="3">Uncharacterized protein</fullName>
    </submittedName>
</protein>
<accession>A0A0G0P9L2</accession>
<organism evidence="3 4">
    <name type="scientific">candidate division CPR2 bacterium GW2011_GWC2_39_10</name>
    <dbReference type="NCBI Taxonomy" id="1618345"/>
    <lineage>
        <taxon>Bacteria</taxon>
        <taxon>Bacteria division CPR2</taxon>
    </lineage>
</organism>
<name>A0A0G0P9L2_UNCC2</name>
<feature type="coiled-coil region" evidence="1">
    <location>
        <begin position="119"/>
        <end position="146"/>
    </location>
</feature>
<reference evidence="3 4" key="1">
    <citation type="journal article" date="2015" name="Nature">
        <title>rRNA introns, odd ribosomes, and small enigmatic genomes across a large radiation of phyla.</title>
        <authorList>
            <person name="Brown C.T."/>
            <person name="Hug L.A."/>
            <person name="Thomas B.C."/>
            <person name="Sharon I."/>
            <person name="Castelle C.J."/>
            <person name="Singh A."/>
            <person name="Wilkins M.J."/>
            <person name="Williams K.H."/>
            <person name="Banfield J.F."/>
        </authorList>
    </citation>
    <scope>NUCLEOTIDE SEQUENCE [LARGE SCALE GENOMIC DNA]</scope>
</reference>
<evidence type="ECO:0000313" key="3">
    <source>
        <dbReference type="EMBL" id="KKQ94819.1"/>
    </source>
</evidence>
<feature type="transmembrane region" description="Helical" evidence="2">
    <location>
        <begin position="72"/>
        <end position="97"/>
    </location>
</feature>
<dbReference type="Proteomes" id="UP000034207">
    <property type="component" value="Unassembled WGS sequence"/>
</dbReference>
<evidence type="ECO:0000256" key="1">
    <source>
        <dbReference type="SAM" id="Coils"/>
    </source>
</evidence>
<keyword evidence="2" id="KW-1133">Transmembrane helix</keyword>